<dbReference type="EMBL" id="CP015079">
    <property type="protein sequence ID" value="ANH36753.1"/>
    <property type="molecule type" value="Genomic_DNA"/>
</dbReference>
<proteinExistence type="predicted"/>
<dbReference type="RefSeq" id="WP_157519814.1">
    <property type="nucleotide sequence ID" value="NZ_CP015079.1"/>
</dbReference>
<dbReference type="STRING" id="1300347.I601_0300"/>
<gene>
    <name evidence="1" type="ORF">I601_0300</name>
</gene>
<keyword evidence="2" id="KW-1185">Reference proteome</keyword>
<reference evidence="1 2" key="1">
    <citation type="submission" date="2016-03" db="EMBL/GenBank/DDBJ databases">
        <title>Complete genome sequence of a soil Actinobacterium, Nocardioides dokdonensis FR1436.</title>
        <authorList>
            <person name="Kwon S.-K."/>
            <person name="Kim K."/>
            <person name="Kim J.F."/>
        </authorList>
    </citation>
    <scope>NUCLEOTIDE SEQUENCE [LARGE SCALE GENOMIC DNA]</scope>
    <source>
        <strain evidence="1 2">FR1436</strain>
    </source>
</reference>
<evidence type="ECO:0000313" key="1">
    <source>
        <dbReference type="EMBL" id="ANH36753.1"/>
    </source>
</evidence>
<accession>A0A1A9GGK6</accession>
<name>A0A1A9GGK6_9ACTN</name>
<sequence length="46" mass="4968">MSTHLPSARGVNRTLLDMLDEAPDSPRFVGPDQAALEAMLAQFEPA</sequence>
<protein>
    <submittedName>
        <fullName evidence="1">Uncharacterized protein</fullName>
    </submittedName>
</protein>
<dbReference type="PATRIC" id="fig|1300347.3.peg.301"/>
<dbReference type="Proteomes" id="UP000077868">
    <property type="component" value="Chromosome"/>
</dbReference>
<dbReference type="AlphaFoldDB" id="A0A1A9GGK6"/>
<dbReference type="KEGG" id="ndk:I601_0300"/>
<organism evidence="1 2">
    <name type="scientific">Nocardioides dokdonensis FR1436</name>
    <dbReference type="NCBI Taxonomy" id="1300347"/>
    <lineage>
        <taxon>Bacteria</taxon>
        <taxon>Bacillati</taxon>
        <taxon>Actinomycetota</taxon>
        <taxon>Actinomycetes</taxon>
        <taxon>Propionibacteriales</taxon>
        <taxon>Nocardioidaceae</taxon>
        <taxon>Nocardioides</taxon>
    </lineage>
</organism>
<evidence type="ECO:0000313" key="2">
    <source>
        <dbReference type="Proteomes" id="UP000077868"/>
    </source>
</evidence>
<dbReference type="OrthoDB" id="3865988at2"/>